<dbReference type="Proteomes" id="UP000023152">
    <property type="component" value="Unassembled WGS sequence"/>
</dbReference>
<sequence>MQFVNSANHIIRVAYARLNNLEFCLCFFSIYQSIYTYGIFGSEKKRKCDYFWASSIDNENGVVNTHPFKAPIDTYEEFDGNGIIYSHVVNVKGSIFFFTFKKTSFFFLFKHRRTKKMNVNEFIKEKVYVRTECYQLGNEVVCKCFMLTGFAIYRIIFDYFCGMFIRKHSLLFVSNDNTFTLVSLLLM</sequence>
<reference evidence="1 2" key="1">
    <citation type="journal article" date="2013" name="Curr. Biol.">
        <title>The Genome of the Foraminiferan Reticulomyxa filosa.</title>
        <authorList>
            <person name="Glockner G."/>
            <person name="Hulsmann N."/>
            <person name="Schleicher M."/>
            <person name="Noegel A.A."/>
            <person name="Eichinger L."/>
            <person name="Gallinger C."/>
            <person name="Pawlowski J."/>
            <person name="Sierra R."/>
            <person name="Euteneuer U."/>
            <person name="Pillet L."/>
            <person name="Moustafa A."/>
            <person name="Platzer M."/>
            <person name="Groth M."/>
            <person name="Szafranski K."/>
            <person name="Schliwa M."/>
        </authorList>
    </citation>
    <scope>NUCLEOTIDE SEQUENCE [LARGE SCALE GENOMIC DNA]</scope>
</reference>
<dbReference type="AlphaFoldDB" id="X6P3L5"/>
<name>X6P3L5_RETFI</name>
<gene>
    <name evidence="1" type="ORF">RFI_04437</name>
</gene>
<evidence type="ECO:0000313" key="2">
    <source>
        <dbReference type="Proteomes" id="UP000023152"/>
    </source>
</evidence>
<accession>X6P3L5</accession>
<comment type="caution">
    <text evidence="1">The sequence shown here is derived from an EMBL/GenBank/DDBJ whole genome shotgun (WGS) entry which is preliminary data.</text>
</comment>
<organism evidence="1 2">
    <name type="scientific">Reticulomyxa filosa</name>
    <dbReference type="NCBI Taxonomy" id="46433"/>
    <lineage>
        <taxon>Eukaryota</taxon>
        <taxon>Sar</taxon>
        <taxon>Rhizaria</taxon>
        <taxon>Retaria</taxon>
        <taxon>Foraminifera</taxon>
        <taxon>Monothalamids</taxon>
        <taxon>Reticulomyxidae</taxon>
        <taxon>Reticulomyxa</taxon>
    </lineage>
</organism>
<dbReference type="EMBL" id="ASPP01004008">
    <property type="protein sequence ID" value="ETO32679.1"/>
    <property type="molecule type" value="Genomic_DNA"/>
</dbReference>
<protein>
    <submittedName>
        <fullName evidence="1">Uncharacterized protein</fullName>
    </submittedName>
</protein>
<proteinExistence type="predicted"/>
<keyword evidence="2" id="KW-1185">Reference proteome</keyword>
<evidence type="ECO:0000313" key="1">
    <source>
        <dbReference type="EMBL" id="ETO32679.1"/>
    </source>
</evidence>